<sequence length="102" mass="11608">MHLTEEALMKKGPLHSPSATPGNRESAGPSPSAITRGDNSPRNEYPPMPIKHTQCHCGVRPMPNNPYNKKWIRGPFLLNEFINGTVHRLKGRIRYEERPKRI</sequence>
<evidence type="ECO:0000313" key="2">
    <source>
        <dbReference type="EMBL" id="GIX78982.1"/>
    </source>
</evidence>
<name>A0AAV4N2C1_CAEEX</name>
<comment type="caution">
    <text evidence="2">The sequence shown here is derived from an EMBL/GenBank/DDBJ whole genome shotgun (WGS) entry which is preliminary data.</text>
</comment>
<evidence type="ECO:0000256" key="1">
    <source>
        <dbReference type="SAM" id="MobiDB-lite"/>
    </source>
</evidence>
<organism evidence="2 3">
    <name type="scientific">Caerostris extrusa</name>
    <name type="common">Bark spider</name>
    <name type="synonym">Caerostris bankana</name>
    <dbReference type="NCBI Taxonomy" id="172846"/>
    <lineage>
        <taxon>Eukaryota</taxon>
        <taxon>Metazoa</taxon>
        <taxon>Ecdysozoa</taxon>
        <taxon>Arthropoda</taxon>
        <taxon>Chelicerata</taxon>
        <taxon>Arachnida</taxon>
        <taxon>Araneae</taxon>
        <taxon>Araneomorphae</taxon>
        <taxon>Entelegynae</taxon>
        <taxon>Araneoidea</taxon>
        <taxon>Araneidae</taxon>
        <taxon>Caerostris</taxon>
    </lineage>
</organism>
<dbReference type="EMBL" id="BPLR01002886">
    <property type="protein sequence ID" value="GIX78982.1"/>
    <property type="molecule type" value="Genomic_DNA"/>
</dbReference>
<reference evidence="2 3" key="1">
    <citation type="submission" date="2021-06" db="EMBL/GenBank/DDBJ databases">
        <title>Caerostris extrusa draft genome.</title>
        <authorList>
            <person name="Kono N."/>
            <person name="Arakawa K."/>
        </authorList>
    </citation>
    <scope>NUCLEOTIDE SEQUENCE [LARGE SCALE GENOMIC DNA]</scope>
</reference>
<gene>
    <name evidence="2" type="ORF">CEXT_736721</name>
</gene>
<proteinExistence type="predicted"/>
<dbReference type="Proteomes" id="UP001054945">
    <property type="component" value="Unassembled WGS sequence"/>
</dbReference>
<accession>A0AAV4N2C1</accession>
<dbReference type="AlphaFoldDB" id="A0AAV4N2C1"/>
<feature type="region of interest" description="Disordered" evidence="1">
    <location>
        <begin position="1"/>
        <end position="52"/>
    </location>
</feature>
<protein>
    <submittedName>
        <fullName evidence="2">Uncharacterized protein</fullName>
    </submittedName>
</protein>
<evidence type="ECO:0000313" key="3">
    <source>
        <dbReference type="Proteomes" id="UP001054945"/>
    </source>
</evidence>
<keyword evidence="3" id="KW-1185">Reference proteome</keyword>